<evidence type="ECO:0000313" key="4">
    <source>
        <dbReference type="WBParaSite" id="SRAE_0000047100.1"/>
    </source>
</evidence>
<evidence type="ECO:0000313" key="3">
    <source>
        <dbReference type="Proteomes" id="UP000035682"/>
    </source>
</evidence>
<gene>
    <name evidence="2 4 5" type="ORF">SRAE_0000047100</name>
</gene>
<dbReference type="Proteomes" id="UP000035682">
    <property type="component" value="Unplaced"/>
</dbReference>
<name>A0A090KV02_STRRB</name>
<organism evidence="2">
    <name type="scientific">Strongyloides ratti</name>
    <name type="common">Parasitic roundworm</name>
    <dbReference type="NCBI Taxonomy" id="34506"/>
    <lineage>
        <taxon>Eukaryota</taxon>
        <taxon>Metazoa</taxon>
        <taxon>Ecdysozoa</taxon>
        <taxon>Nematoda</taxon>
        <taxon>Chromadorea</taxon>
        <taxon>Rhabditida</taxon>
        <taxon>Tylenchina</taxon>
        <taxon>Panagrolaimomorpha</taxon>
        <taxon>Strongyloidoidea</taxon>
        <taxon>Strongyloididae</taxon>
        <taxon>Strongyloides</taxon>
    </lineage>
</organism>
<protein>
    <submittedName>
        <fullName evidence="2 4">Uncharacterized protein</fullName>
    </submittedName>
</protein>
<evidence type="ECO:0000313" key="5">
    <source>
        <dbReference type="WormBase" id="SRAE_0000047100"/>
    </source>
</evidence>
<keyword evidence="3" id="KW-1185">Reference proteome</keyword>
<reference evidence="2" key="2">
    <citation type="submission" date="2014-09" db="EMBL/GenBank/DDBJ databases">
        <authorList>
            <person name="Aslett A.Martin."/>
        </authorList>
    </citation>
    <scope>NUCLEOTIDE SEQUENCE</scope>
    <source>
        <strain evidence="2">ED321 Heterogonic</strain>
    </source>
</reference>
<dbReference type="EMBL" id="LN609407">
    <property type="protein sequence ID" value="CEF61345.1"/>
    <property type="molecule type" value="Genomic_DNA"/>
</dbReference>
<feature type="compositionally biased region" description="Low complexity" evidence="1">
    <location>
        <begin position="17"/>
        <end position="28"/>
    </location>
</feature>
<dbReference type="WBParaSite" id="SRAE_0000047100.1">
    <property type="protein sequence ID" value="SRAE_0000047100.1"/>
    <property type="gene ID" value="WBGene00256215"/>
</dbReference>
<sequence>MEVVVAERPAEREEMMRTTTRSTTLELEVSTERRRDTEKEIVVVEGPGERRREQPESMMVVNEVGDQ</sequence>
<evidence type="ECO:0000313" key="2">
    <source>
        <dbReference type="EMBL" id="CEF61345.1"/>
    </source>
</evidence>
<dbReference type="RefSeq" id="XP_024500554.1">
    <property type="nucleotide sequence ID" value="XM_024646366.1"/>
</dbReference>
<accession>A0A090KV02</accession>
<evidence type="ECO:0000256" key="1">
    <source>
        <dbReference type="SAM" id="MobiDB-lite"/>
    </source>
</evidence>
<dbReference type="GeneID" id="36373713"/>
<dbReference type="WormBase" id="SRAE_0000047100">
    <property type="protein sequence ID" value="SRP06427"/>
    <property type="gene ID" value="WBGene00256215"/>
</dbReference>
<reference evidence="4" key="3">
    <citation type="submission" date="2020-12" db="UniProtKB">
        <authorList>
            <consortium name="WormBaseParasite"/>
        </authorList>
    </citation>
    <scope>IDENTIFICATION</scope>
</reference>
<dbReference type="AlphaFoldDB" id="A0A090KV02"/>
<reference evidence="3" key="1">
    <citation type="submission" date="2014-09" db="EMBL/GenBank/DDBJ databases">
        <authorList>
            <person name="Martin A.A."/>
        </authorList>
    </citation>
    <scope>NUCLEOTIDE SEQUENCE</scope>
    <source>
        <strain evidence="3">ED321</strain>
    </source>
</reference>
<proteinExistence type="predicted"/>
<feature type="region of interest" description="Disordered" evidence="1">
    <location>
        <begin position="1"/>
        <end position="33"/>
    </location>
</feature>
<dbReference type="CTD" id="36373713"/>